<evidence type="ECO:0000313" key="2">
    <source>
        <dbReference type="EMBL" id="QHU29704.1"/>
    </source>
</evidence>
<organism evidence="2">
    <name type="scientific">viral metagenome</name>
    <dbReference type="NCBI Taxonomy" id="1070528"/>
    <lineage>
        <taxon>unclassified sequences</taxon>
        <taxon>metagenomes</taxon>
        <taxon>organismal metagenomes</taxon>
    </lineage>
</organism>
<keyword evidence="1" id="KW-1133">Transmembrane helix</keyword>
<name>A0A6C0LJH3_9ZZZZ</name>
<keyword evidence="1" id="KW-0472">Membrane</keyword>
<sequence>MWYYNYYVAILIIVLIYFIISYQNINILVSIIIIIIISYFYINKIRDYDNTNNKNFKNKIAALNEDIKYRQYITDNNNYYLKKFPEEIKYLYKDNVLLDIVLNIRFIKRYDLEKYTNILFHIDKFYKIYMFILGGRYDIKKYFNIFVDMRNMIIREMYSIYIILPGKMKYYYGFSSYDELKKSINNFMEYSAKLIKIIERYGYQEKNVYHLPDIKYKPYEDNNKNDVF</sequence>
<feature type="transmembrane region" description="Helical" evidence="1">
    <location>
        <begin position="6"/>
        <end position="37"/>
    </location>
</feature>
<dbReference type="EMBL" id="MN740493">
    <property type="protein sequence ID" value="QHU29704.1"/>
    <property type="molecule type" value="Genomic_DNA"/>
</dbReference>
<dbReference type="AlphaFoldDB" id="A0A6C0LJH3"/>
<proteinExistence type="predicted"/>
<keyword evidence="1" id="KW-0812">Transmembrane</keyword>
<evidence type="ECO:0000256" key="1">
    <source>
        <dbReference type="SAM" id="Phobius"/>
    </source>
</evidence>
<accession>A0A6C0LJH3</accession>
<reference evidence="2" key="1">
    <citation type="journal article" date="2020" name="Nature">
        <title>Giant virus diversity and host interactions through global metagenomics.</title>
        <authorList>
            <person name="Schulz F."/>
            <person name="Roux S."/>
            <person name="Paez-Espino D."/>
            <person name="Jungbluth S."/>
            <person name="Walsh D.A."/>
            <person name="Denef V.J."/>
            <person name="McMahon K.D."/>
            <person name="Konstantinidis K.T."/>
            <person name="Eloe-Fadrosh E.A."/>
            <person name="Kyrpides N.C."/>
            <person name="Woyke T."/>
        </authorList>
    </citation>
    <scope>NUCLEOTIDE SEQUENCE</scope>
    <source>
        <strain evidence="2">GVMAG-M-3300027804-48</strain>
    </source>
</reference>
<protein>
    <submittedName>
        <fullName evidence="2">Uncharacterized protein</fullName>
    </submittedName>
</protein>